<evidence type="ECO:0000259" key="6">
    <source>
        <dbReference type="PROSITE" id="PS50931"/>
    </source>
</evidence>
<gene>
    <name evidence="7" type="ORF">GP473_00650</name>
</gene>
<dbReference type="PROSITE" id="PS50931">
    <property type="entry name" value="HTH_LYSR"/>
    <property type="match status" value="1"/>
</dbReference>
<dbReference type="PANTHER" id="PTHR30346:SF28">
    <property type="entry name" value="HTH-TYPE TRANSCRIPTIONAL REGULATOR CYNR"/>
    <property type="match status" value="1"/>
</dbReference>
<keyword evidence="3" id="KW-0238">DNA-binding</keyword>
<organism evidence="7 8">
    <name type="scientific">Corynebacterium anserum</name>
    <dbReference type="NCBI Taxonomy" id="2684406"/>
    <lineage>
        <taxon>Bacteria</taxon>
        <taxon>Bacillati</taxon>
        <taxon>Actinomycetota</taxon>
        <taxon>Actinomycetes</taxon>
        <taxon>Mycobacteriales</taxon>
        <taxon>Corynebacteriaceae</taxon>
        <taxon>Corynebacterium</taxon>
    </lineage>
</organism>
<keyword evidence="5" id="KW-0804">Transcription</keyword>
<dbReference type="Proteomes" id="UP000515275">
    <property type="component" value="Chromosome"/>
</dbReference>
<evidence type="ECO:0000256" key="3">
    <source>
        <dbReference type="ARBA" id="ARBA00023125"/>
    </source>
</evidence>
<dbReference type="CDD" id="cd08434">
    <property type="entry name" value="PBP2_GltC_like"/>
    <property type="match status" value="1"/>
</dbReference>
<sequence length="311" mass="34489">MKELQWFLDLVSTQNMVDSSVNLGVSQSALSRRLAALESEVGAPLFDRNGRHLALNECGKALARRAQDATNVWQRGVEEVHRLMDPERGTVRLDFMHSLGTWMVPDLVRAYREKHPYVTFQLVQGAAQTLIDHVLAGEADVALVGPKPAAFVDSGELGWKQLATQRLALAVPSTHEWAGRDSVSIAEACDEDFVAMLPGYGTRMLLDELTARAGFRPKLVFESMELTTLAGLVSAGLGVAVLPLGDRNIVIPGMELIPLKEKRERELGMVWRRKVSPALAAEAFREFVSQRPEIRLQEGYPTCGTRRPRHQ</sequence>
<protein>
    <submittedName>
        <fullName evidence="7">LysR family transcriptional regulator</fullName>
    </submittedName>
</protein>
<keyword evidence="2" id="KW-0805">Transcription regulation</keyword>
<dbReference type="EMBL" id="CP046883">
    <property type="protein sequence ID" value="QNH95405.1"/>
    <property type="molecule type" value="Genomic_DNA"/>
</dbReference>
<evidence type="ECO:0000256" key="1">
    <source>
        <dbReference type="ARBA" id="ARBA00009437"/>
    </source>
</evidence>
<reference evidence="7 8" key="1">
    <citation type="submission" date="2019-12" db="EMBL/GenBank/DDBJ databases">
        <title>Corynebacterium sp. nov., isolated from feces of the Anser Albifrons in China.</title>
        <authorList>
            <person name="Liu Q."/>
        </authorList>
    </citation>
    <scope>NUCLEOTIDE SEQUENCE [LARGE SCALE GENOMIC DNA]</scope>
    <source>
        <strain evidence="7 8">23H37-10</strain>
    </source>
</reference>
<dbReference type="SUPFAM" id="SSF46785">
    <property type="entry name" value="Winged helix' DNA-binding domain"/>
    <property type="match status" value="1"/>
</dbReference>
<dbReference type="Pfam" id="PF00126">
    <property type="entry name" value="HTH_1"/>
    <property type="match status" value="1"/>
</dbReference>
<evidence type="ECO:0000313" key="7">
    <source>
        <dbReference type="EMBL" id="QNH95405.1"/>
    </source>
</evidence>
<dbReference type="Gene3D" id="3.40.190.290">
    <property type="match status" value="1"/>
</dbReference>
<name>A0A7G7YLN5_9CORY</name>
<dbReference type="KEGG" id="cans:GP473_00650"/>
<dbReference type="InterPro" id="IPR036388">
    <property type="entry name" value="WH-like_DNA-bd_sf"/>
</dbReference>
<keyword evidence="8" id="KW-1185">Reference proteome</keyword>
<dbReference type="PANTHER" id="PTHR30346">
    <property type="entry name" value="TRANSCRIPTIONAL DUAL REGULATOR HCAR-RELATED"/>
    <property type="match status" value="1"/>
</dbReference>
<feature type="domain" description="HTH lysR-type" evidence="6">
    <location>
        <begin position="1"/>
        <end position="56"/>
    </location>
</feature>
<dbReference type="InterPro" id="IPR000847">
    <property type="entry name" value="LysR_HTH_N"/>
</dbReference>
<dbReference type="GO" id="GO:0032993">
    <property type="term" value="C:protein-DNA complex"/>
    <property type="evidence" value="ECO:0007669"/>
    <property type="project" value="TreeGrafter"/>
</dbReference>
<dbReference type="GO" id="GO:0003700">
    <property type="term" value="F:DNA-binding transcription factor activity"/>
    <property type="evidence" value="ECO:0007669"/>
    <property type="project" value="InterPro"/>
</dbReference>
<accession>A0A7G7YLN5</accession>
<keyword evidence="4" id="KW-0010">Activator</keyword>
<dbReference type="InterPro" id="IPR005119">
    <property type="entry name" value="LysR_subst-bd"/>
</dbReference>
<dbReference type="Pfam" id="PF03466">
    <property type="entry name" value="LysR_substrate"/>
    <property type="match status" value="1"/>
</dbReference>
<dbReference type="RefSeq" id="WP_186276955.1">
    <property type="nucleotide sequence ID" value="NZ_CP046883.1"/>
</dbReference>
<proteinExistence type="inferred from homology"/>
<dbReference type="AlphaFoldDB" id="A0A7G7YLN5"/>
<evidence type="ECO:0000256" key="4">
    <source>
        <dbReference type="ARBA" id="ARBA00023159"/>
    </source>
</evidence>
<evidence type="ECO:0000256" key="5">
    <source>
        <dbReference type="ARBA" id="ARBA00023163"/>
    </source>
</evidence>
<dbReference type="GO" id="GO:0003677">
    <property type="term" value="F:DNA binding"/>
    <property type="evidence" value="ECO:0007669"/>
    <property type="project" value="UniProtKB-KW"/>
</dbReference>
<dbReference type="SUPFAM" id="SSF53850">
    <property type="entry name" value="Periplasmic binding protein-like II"/>
    <property type="match status" value="1"/>
</dbReference>
<dbReference type="Gene3D" id="1.10.10.10">
    <property type="entry name" value="Winged helix-like DNA-binding domain superfamily/Winged helix DNA-binding domain"/>
    <property type="match status" value="1"/>
</dbReference>
<dbReference type="InterPro" id="IPR036390">
    <property type="entry name" value="WH_DNA-bd_sf"/>
</dbReference>
<comment type="similarity">
    <text evidence="1">Belongs to the LysR transcriptional regulatory family.</text>
</comment>
<evidence type="ECO:0000313" key="8">
    <source>
        <dbReference type="Proteomes" id="UP000515275"/>
    </source>
</evidence>
<evidence type="ECO:0000256" key="2">
    <source>
        <dbReference type="ARBA" id="ARBA00023015"/>
    </source>
</evidence>